<sequence length="380" mass="42111">MTIDIARYMASLYAMGIDHQYSWESYVAVKSIDIRNSTAIGRATRYSRGTILVSEEQFTTGRNNITYQPITTNTDFSMQLAILLGLYDSLGAISQRMTVCCPGTHCEWQPYTSIAICSTCVDVTNLWTKSTVNLTTSQESQRNLLSIILNPGASLQFNGRELTTYNLTQRLYLEDGGDHSVLLVSYVKTNRSKTAAFQDHKLLLYPLTVMNLEYCVKNYTLEMSNGTLSGTPSPLTSITLPPSWEQLAEPWGHFSTPGSLETKNINLGATGFYLSDSEHTSNSMQLIYNSAALNTLFTGLALNMSYSTRSNDDKGTLVQGTVGITVYNVRMRWIALPVFSVFGGCLLLGLTAFFESSGSSYLEIERIFGAESWCNDGELF</sequence>
<organism evidence="2 3">
    <name type="scientific">Phialocephala subalpina</name>
    <dbReference type="NCBI Taxonomy" id="576137"/>
    <lineage>
        <taxon>Eukaryota</taxon>
        <taxon>Fungi</taxon>
        <taxon>Dikarya</taxon>
        <taxon>Ascomycota</taxon>
        <taxon>Pezizomycotina</taxon>
        <taxon>Leotiomycetes</taxon>
        <taxon>Helotiales</taxon>
        <taxon>Mollisiaceae</taxon>
        <taxon>Phialocephala</taxon>
        <taxon>Phialocephala fortinii species complex</taxon>
    </lineage>
</organism>
<feature type="transmembrane region" description="Helical" evidence="1">
    <location>
        <begin position="333"/>
        <end position="354"/>
    </location>
</feature>
<dbReference type="EMBL" id="FJOG01000025">
    <property type="protein sequence ID" value="CZR63900.1"/>
    <property type="molecule type" value="Genomic_DNA"/>
</dbReference>
<dbReference type="Proteomes" id="UP000184330">
    <property type="component" value="Unassembled WGS sequence"/>
</dbReference>
<dbReference type="PANTHER" id="PTHR35394:SF5">
    <property type="entry name" value="DUF3176 DOMAIN-CONTAINING PROTEIN"/>
    <property type="match status" value="1"/>
</dbReference>
<dbReference type="STRING" id="576137.A0A1L7XFT4"/>
<proteinExistence type="predicted"/>
<keyword evidence="1" id="KW-1133">Transmembrane helix</keyword>
<accession>A0A1L7XFT4</accession>
<dbReference type="AlphaFoldDB" id="A0A1L7XFT4"/>
<keyword evidence="1" id="KW-0472">Membrane</keyword>
<evidence type="ECO:0000313" key="3">
    <source>
        <dbReference type="Proteomes" id="UP000184330"/>
    </source>
</evidence>
<dbReference type="PANTHER" id="PTHR35394">
    <property type="entry name" value="DUF3176 DOMAIN-CONTAINING PROTEIN"/>
    <property type="match status" value="1"/>
</dbReference>
<protein>
    <submittedName>
        <fullName evidence="2">Uncharacterized protein</fullName>
    </submittedName>
</protein>
<reference evidence="2 3" key="1">
    <citation type="submission" date="2016-03" db="EMBL/GenBank/DDBJ databases">
        <authorList>
            <person name="Ploux O."/>
        </authorList>
    </citation>
    <scope>NUCLEOTIDE SEQUENCE [LARGE SCALE GENOMIC DNA]</scope>
    <source>
        <strain evidence="2 3">UAMH 11012</strain>
    </source>
</reference>
<name>A0A1L7XFT4_9HELO</name>
<gene>
    <name evidence="2" type="ORF">PAC_13797</name>
</gene>
<keyword evidence="3" id="KW-1185">Reference proteome</keyword>
<evidence type="ECO:0000256" key="1">
    <source>
        <dbReference type="SAM" id="Phobius"/>
    </source>
</evidence>
<evidence type="ECO:0000313" key="2">
    <source>
        <dbReference type="EMBL" id="CZR63900.1"/>
    </source>
</evidence>
<keyword evidence="1" id="KW-0812">Transmembrane</keyword>
<dbReference type="OrthoDB" id="5376804at2759"/>